<dbReference type="Proteomes" id="UP000052020">
    <property type="component" value="Unassembled WGS sequence"/>
</dbReference>
<reference evidence="1 2" key="1">
    <citation type="journal article" date="2015" name="Microbiome">
        <title>Genomic resolution of linkages in carbon, nitrogen, and sulfur cycling among widespread estuary sediment bacteria.</title>
        <authorList>
            <person name="Baker B.J."/>
            <person name="Lazar C.S."/>
            <person name="Teske A.P."/>
            <person name="Dick G.J."/>
        </authorList>
    </citation>
    <scope>NUCLEOTIDE SEQUENCE [LARGE SCALE GENOMIC DNA]</scope>
    <source>
        <strain evidence="1">DG_56</strain>
    </source>
</reference>
<organism evidence="1 2">
    <name type="scientific">candidate division KD3-62 bacterium DG_56</name>
    <dbReference type="NCBI Taxonomy" id="1704032"/>
    <lineage>
        <taxon>Bacteria</taxon>
        <taxon>candidate division KD3-62</taxon>
    </lineage>
</organism>
<gene>
    <name evidence="1" type="ORF">AMK68_00770</name>
</gene>
<protein>
    <submittedName>
        <fullName evidence="1">Uncharacterized protein</fullName>
    </submittedName>
</protein>
<evidence type="ECO:0000313" key="1">
    <source>
        <dbReference type="EMBL" id="KPJ64728.1"/>
    </source>
</evidence>
<sequence>MIGASLLTGCARSPSTLPPPVRELTMEIAFAEPANWNYYYFFAIDADGDEADGPVPIIGGGPFWTGSWFNGWGIISNTDPPEEPSDYIMYRAGVFQQFHQGTFVGIPFRRSVSDGGRRLSVTIDLDLVTTTINTLDVNFITVDDIIPPQVGMRENYDALGDIGNDYISVPIDYSYQSGVDNSTACAGGSSSCENDQEVKPLDLSLDIVDWSVTVNLPD</sequence>
<evidence type="ECO:0000313" key="2">
    <source>
        <dbReference type="Proteomes" id="UP000052020"/>
    </source>
</evidence>
<proteinExistence type="predicted"/>
<dbReference type="EMBL" id="LIZY01000010">
    <property type="protein sequence ID" value="KPJ64728.1"/>
    <property type="molecule type" value="Genomic_DNA"/>
</dbReference>
<accession>A0A0S7XQL7</accession>
<dbReference type="AlphaFoldDB" id="A0A0S7XQL7"/>
<comment type="caution">
    <text evidence="1">The sequence shown here is derived from an EMBL/GenBank/DDBJ whole genome shotgun (WGS) entry which is preliminary data.</text>
</comment>
<name>A0A0S7XQL7_9BACT</name>